<keyword evidence="1" id="KW-0812">Transmembrane</keyword>
<protein>
    <submittedName>
        <fullName evidence="2">Uncharacterized protein</fullName>
    </submittedName>
</protein>
<keyword evidence="3" id="KW-1185">Reference proteome</keyword>
<feature type="transmembrane region" description="Helical" evidence="1">
    <location>
        <begin position="46"/>
        <end position="66"/>
    </location>
</feature>
<evidence type="ECO:0000313" key="3">
    <source>
        <dbReference type="Proteomes" id="UP001056855"/>
    </source>
</evidence>
<accession>A0A9E7N9R0</accession>
<keyword evidence="1" id="KW-1133">Transmembrane helix</keyword>
<proteinExistence type="predicted"/>
<evidence type="ECO:0000313" key="2">
    <source>
        <dbReference type="EMBL" id="UTF53401.1"/>
    </source>
</evidence>
<dbReference type="AlphaFoldDB" id="A0A9E7N9R0"/>
<name>A0A9E7N9R0_9EURY</name>
<dbReference type="GeneID" id="73291737"/>
<feature type="transmembrane region" description="Helical" evidence="1">
    <location>
        <begin position="21"/>
        <end position="40"/>
    </location>
</feature>
<evidence type="ECO:0000256" key="1">
    <source>
        <dbReference type="SAM" id="Phobius"/>
    </source>
</evidence>
<sequence>MPAIDTFALTELFRTAPVETALVVVTPVVLAVAQLAIGVITDGPLLPAIGFAIVMGAFAAVAAGFLEATHRRRRLEVEVERASLEP</sequence>
<reference evidence="2" key="1">
    <citation type="submission" date="2022-06" db="EMBL/GenBank/DDBJ databases">
        <title>Diverse halophilic archaea isolated from saline environments.</title>
        <authorList>
            <person name="Cui H.-L."/>
        </authorList>
    </citation>
    <scope>NUCLEOTIDE SEQUENCE</scope>
    <source>
        <strain evidence="2">WLHS1</strain>
    </source>
</reference>
<dbReference type="RefSeq" id="WP_254157829.1">
    <property type="nucleotide sequence ID" value="NZ_CP100355.1"/>
</dbReference>
<keyword evidence="1" id="KW-0472">Membrane</keyword>
<organism evidence="2 3">
    <name type="scientific">Natronosalvus rutilus</name>
    <dbReference type="NCBI Taxonomy" id="2953753"/>
    <lineage>
        <taxon>Archaea</taxon>
        <taxon>Methanobacteriati</taxon>
        <taxon>Methanobacteriota</taxon>
        <taxon>Stenosarchaea group</taxon>
        <taxon>Halobacteria</taxon>
        <taxon>Halobacteriales</taxon>
        <taxon>Natrialbaceae</taxon>
        <taxon>Natronosalvus</taxon>
    </lineage>
</organism>
<dbReference type="Proteomes" id="UP001056855">
    <property type="component" value="Chromosome"/>
</dbReference>
<dbReference type="KEGG" id="sawl:NGM29_16785"/>
<dbReference type="EMBL" id="CP100355">
    <property type="protein sequence ID" value="UTF53401.1"/>
    <property type="molecule type" value="Genomic_DNA"/>
</dbReference>
<gene>
    <name evidence="2" type="ORF">NGM29_16785</name>
</gene>